<dbReference type="Gene3D" id="1.20.1250.20">
    <property type="entry name" value="MFS general substrate transporter like domains"/>
    <property type="match status" value="2"/>
</dbReference>
<keyword evidence="5 8" id="KW-1133">Transmembrane helix</keyword>
<accession>A0A2I2KVJ5</accession>
<keyword evidence="4 8" id="KW-0812">Transmembrane</keyword>
<feature type="transmembrane region" description="Helical" evidence="8">
    <location>
        <begin position="70"/>
        <end position="90"/>
    </location>
</feature>
<comment type="subcellular location">
    <subcellularLocation>
        <location evidence="1">Cell inner membrane</location>
        <topology evidence="1">Multi-pass membrane protein</topology>
    </subcellularLocation>
</comment>
<dbReference type="GO" id="GO:0005886">
    <property type="term" value="C:plasma membrane"/>
    <property type="evidence" value="ECO:0007669"/>
    <property type="project" value="UniProtKB-SubCell"/>
</dbReference>
<evidence type="ECO:0000313" key="9">
    <source>
        <dbReference type="EMBL" id="SNQ49676.1"/>
    </source>
</evidence>
<dbReference type="Proteomes" id="UP000234331">
    <property type="component" value="Unassembled WGS sequence"/>
</dbReference>
<protein>
    <recommendedName>
        <fullName evidence="11">MFS transporter</fullName>
    </recommendedName>
</protein>
<evidence type="ECO:0000256" key="6">
    <source>
        <dbReference type="ARBA" id="ARBA00023136"/>
    </source>
</evidence>
<dbReference type="OrthoDB" id="5494559at2"/>
<keyword evidence="6 8" id="KW-0472">Membrane</keyword>
<dbReference type="EMBL" id="FZMO01000290">
    <property type="protein sequence ID" value="SNQ49676.1"/>
    <property type="molecule type" value="Genomic_DNA"/>
</dbReference>
<proteinExistence type="predicted"/>
<feature type="region of interest" description="Disordered" evidence="7">
    <location>
        <begin position="1"/>
        <end position="21"/>
    </location>
</feature>
<evidence type="ECO:0000256" key="2">
    <source>
        <dbReference type="ARBA" id="ARBA00022448"/>
    </source>
</evidence>
<feature type="compositionally biased region" description="Low complexity" evidence="7">
    <location>
        <begin position="10"/>
        <end position="21"/>
    </location>
</feature>
<evidence type="ECO:0000256" key="8">
    <source>
        <dbReference type="SAM" id="Phobius"/>
    </source>
</evidence>
<evidence type="ECO:0000256" key="3">
    <source>
        <dbReference type="ARBA" id="ARBA00022475"/>
    </source>
</evidence>
<keyword evidence="2" id="KW-0813">Transport</keyword>
<feature type="transmembrane region" description="Helical" evidence="8">
    <location>
        <begin position="404"/>
        <end position="423"/>
    </location>
</feature>
<feature type="transmembrane region" description="Helical" evidence="8">
    <location>
        <begin position="40"/>
        <end position="64"/>
    </location>
</feature>
<feature type="transmembrane region" description="Helical" evidence="8">
    <location>
        <begin position="278"/>
        <end position="298"/>
    </location>
</feature>
<reference evidence="9 10" key="1">
    <citation type="submission" date="2017-06" db="EMBL/GenBank/DDBJ databases">
        <authorList>
            <person name="Kim H.J."/>
            <person name="Triplett B.A."/>
        </authorList>
    </citation>
    <scope>NUCLEOTIDE SEQUENCE [LARGE SCALE GENOMIC DNA]</scope>
    <source>
        <strain evidence="9">FRACA_ARgP5</strain>
    </source>
</reference>
<evidence type="ECO:0008006" key="11">
    <source>
        <dbReference type="Google" id="ProtNLM"/>
    </source>
</evidence>
<evidence type="ECO:0000256" key="7">
    <source>
        <dbReference type="SAM" id="MobiDB-lite"/>
    </source>
</evidence>
<feature type="transmembrane region" description="Helical" evidence="8">
    <location>
        <begin position="310"/>
        <end position="329"/>
    </location>
</feature>
<dbReference type="RefSeq" id="WP_101833118.1">
    <property type="nucleotide sequence ID" value="NZ_FZMO01000290.1"/>
</dbReference>
<dbReference type="CDD" id="cd06173">
    <property type="entry name" value="MFS_MefA_like"/>
    <property type="match status" value="1"/>
</dbReference>
<dbReference type="InterPro" id="IPR036259">
    <property type="entry name" value="MFS_trans_sf"/>
</dbReference>
<feature type="transmembrane region" description="Helical" evidence="8">
    <location>
        <begin position="102"/>
        <end position="123"/>
    </location>
</feature>
<dbReference type="InterPro" id="IPR010290">
    <property type="entry name" value="TM_effector"/>
</dbReference>
<dbReference type="Pfam" id="PF05977">
    <property type="entry name" value="MFS_3"/>
    <property type="match status" value="1"/>
</dbReference>
<organism evidence="9 10">
    <name type="scientific">Frankia canadensis</name>
    <dbReference type="NCBI Taxonomy" id="1836972"/>
    <lineage>
        <taxon>Bacteria</taxon>
        <taxon>Bacillati</taxon>
        <taxon>Actinomycetota</taxon>
        <taxon>Actinomycetes</taxon>
        <taxon>Frankiales</taxon>
        <taxon>Frankiaceae</taxon>
        <taxon>Frankia</taxon>
    </lineage>
</organism>
<gene>
    <name evidence="9" type="ORF">FRACA_360028</name>
</gene>
<evidence type="ECO:0000256" key="4">
    <source>
        <dbReference type="ARBA" id="ARBA00022692"/>
    </source>
</evidence>
<evidence type="ECO:0000256" key="5">
    <source>
        <dbReference type="ARBA" id="ARBA00022989"/>
    </source>
</evidence>
<keyword evidence="10" id="KW-1185">Reference proteome</keyword>
<dbReference type="AlphaFoldDB" id="A0A2I2KVJ5"/>
<evidence type="ECO:0000256" key="1">
    <source>
        <dbReference type="ARBA" id="ARBA00004429"/>
    </source>
</evidence>
<feature type="transmembrane region" description="Helical" evidence="8">
    <location>
        <begin position="129"/>
        <end position="146"/>
    </location>
</feature>
<dbReference type="PANTHER" id="PTHR23513:SF9">
    <property type="entry name" value="ENTEROBACTIN EXPORTER ENTS"/>
    <property type="match status" value="1"/>
</dbReference>
<dbReference type="SUPFAM" id="SSF103473">
    <property type="entry name" value="MFS general substrate transporter"/>
    <property type="match status" value="1"/>
</dbReference>
<feature type="transmembrane region" description="Helical" evidence="8">
    <location>
        <begin position="245"/>
        <end position="266"/>
    </location>
</feature>
<sequence length="487" mass="49370">MRRSVSARPSQEAQAARPSRAARLLADVSPLRDHPAYRRLWLGETISSLGSQITATAVLLQVFAVTRSSFQVGLVGVVGLVPLVVGGLFGGAIVDAVDRRRLAILTSGGLAAISLAFLALTATGGVDTVVWPLFCLVAAQSALVAIDQPARRAMAPSLVPLESLPAASALSQIGGTIAQVGGPMIAGLAVAVGGFSCAYTVDLATFAAPLYGLARLAAMPPAGGGRAAGVASVGEGLRFLRGQKVLLMTFVVDIIAMVFGMPRALFPELAETHFHGGSTTAGAMFSAVAVGSLIAAGLSRPLGEIRRQGVAVVVAIALWGGAIAGFGLVHTLAAGLLLLALAGAADMVSAILRNAILNVTTPDEMRGRLQGVFLVVVTGGPRLGDLEAGGAAAAVSPGFSVVSGGLACIGALAVSCVAVPALVRYDARAALTRAHEREREREREREGSPAGDQDGGASTAVVPEAREPRALSAEEGSPAQSIEDRPV</sequence>
<name>A0A2I2KVJ5_9ACTN</name>
<keyword evidence="3" id="KW-1003">Cell membrane</keyword>
<feature type="compositionally biased region" description="Basic and acidic residues" evidence="7">
    <location>
        <begin position="433"/>
        <end position="447"/>
    </location>
</feature>
<evidence type="ECO:0000313" key="10">
    <source>
        <dbReference type="Proteomes" id="UP000234331"/>
    </source>
</evidence>
<feature type="region of interest" description="Disordered" evidence="7">
    <location>
        <begin position="433"/>
        <end position="487"/>
    </location>
</feature>
<dbReference type="PANTHER" id="PTHR23513">
    <property type="entry name" value="INTEGRAL MEMBRANE EFFLUX PROTEIN-RELATED"/>
    <property type="match status" value="1"/>
</dbReference>